<dbReference type="EnsemblMetazoa" id="Aqu2.1.43621_001">
    <property type="protein sequence ID" value="Aqu2.1.43621_001"/>
    <property type="gene ID" value="Aqu2.1.43621"/>
</dbReference>
<protein>
    <submittedName>
        <fullName evidence="1">Uncharacterized protein</fullName>
    </submittedName>
</protein>
<name>A0A1X7VTF0_AMPQE</name>
<organism evidence="1">
    <name type="scientific">Amphimedon queenslandica</name>
    <name type="common">Sponge</name>
    <dbReference type="NCBI Taxonomy" id="400682"/>
    <lineage>
        <taxon>Eukaryota</taxon>
        <taxon>Metazoa</taxon>
        <taxon>Porifera</taxon>
        <taxon>Demospongiae</taxon>
        <taxon>Heteroscleromorpha</taxon>
        <taxon>Haplosclerida</taxon>
        <taxon>Niphatidae</taxon>
        <taxon>Amphimedon</taxon>
    </lineage>
</organism>
<dbReference type="AlphaFoldDB" id="A0A1X7VTF0"/>
<proteinExistence type="predicted"/>
<evidence type="ECO:0000313" key="1">
    <source>
        <dbReference type="EnsemblMetazoa" id="Aqu2.1.43621_001"/>
    </source>
</evidence>
<sequence length="56" mass="6526">MQTCSIYQVSIVIHSFKALYFYHYQLSSSFYCKCTNVPLQKVTTKISFIFSSISSR</sequence>
<dbReference type="InParanoid" id="A0A1X7VTF0"/>
<reference evidence="1" key="1">
    <citation type="submission" date="2017-05" db="UniProtKB">
        <authorList>
            <consortium name="EnsemblMetazoa"/>
        </authorList>
    </citation>
    <scope>IDENTIFICATION</scope>
</reference>
<accession>A0A1X7VTF0</accession>